<dbReference type="EMBL" id="CALTRL010002220">
    <property type="protein sequence ID" value="CAH7675048.1"/>
    <property type="molecule type" value="Genomic_DNA"/>
</dbReference>
<evidence type="ECO:0000313" key="2">
    <source>
        <dbReference type="Proteomes" id="UP001153365"/>
    </source>
</evidence>
<sequence length="203" mass="21933">MYEMIEGRNIDEDIRNTQAEKSAGVAGWLKMPLPQRIVSKIKIVNNFNEKKAWAWDLPILAGLVLAEVEEVKAQGGEAGLVLAEVEEVVVRLQLASAQVREVIGEEATASEVEELKVGLGLAGGDRLRGYSLVANLKLLAGRGPAGLEVVVEEVAEGQAGLSWAGIQTWMVGIEIDIDIDAVLRLELEVKVELGCHNGNEHYG</sequence>
<gene>
    <name evidence="1" type="ORF">PPACK8108_LOCUS10006</name>
</gene>
<accession>A0AAV0AZH9</accession>
<protein>
    <submittedName>
        <fullName evidence="1">Uncharacterized protein</fullName>
    </submittedName>
</protein>
<organism evidence="1 2">
    <name type="scientific">Phakopsora pachyrhizi</name>
    <name type="common">Asian soybean rust disease fungus</name>
    <dbReference type="NCBI Taxonomy" id="170000"/>
    <lineage>
        <taxon>Eukaryota</taxon>
        <taxon>Fungi</taxon>
        <taxon>Dikarya</taxon>
        <taxon>Basidiomycota</taxon>
        <taxon>Pucciniomycotina</taxon>
        <taxon>Pucciniomycetes</taxon>
        <taxon>Pucciniales</taxon>
        <taxon>Phakopsoraceae</taxon>
        <taxon>Phakopsora</taxon>
    </lineage>
</organism>
<dbReference type="AlphaFoldDB" id="A0AAV0AZH9"/>
<name>A0AAV0AZH9_PHAPC</name>
<reference evidence="1" key="1">
    <citation type="submission" date="2022-06" db="EMBL/GenBank/DDBJ databases">
        <authorList>
            <consortium name="SYNGENTA / RWTH Aachen University"/>
        </authorList>
    </citation>
    <scope>NUCLEOTIDE SEQUENCE</scope>
</reference>
<proteinExistence type="predicted"/>
<comment type="caution">
    <text evidence="1">The sequence shown here is derived from an EMBL/GenBank/DDBJ whole genome shotgun (WGS) entry which is preliminary data.</text>
</comment>
<keyword evidence="2" id="KW-1185">Reference proteome</keyword>
<evidence type="ECO:0000313" key="1">
    <source>
        <dbReference type="EMBL" id="CAH7675048.1"/>
    </source>
</evidence>
<dbReference type="Proteomes" id="UP001153365">
    <property type="component" value="Unassembled WGS sequence"/>
</dbReference>